<reference evidence="1 2" key="1">
    <citation type="submission" date="2021-06" db="EMBL/GenBank/DDBJ databases">
        <authorList>
            <person name="Palmer J.M."/>
        </authorList>
    </citation>
    <scope>NUCLEOTIDE SEQUENCE [LARGE SCALE GENOMIC DNA]</scope>
    <source>
        <strain evidence="1 2">AS_MEX2019</strain>
        <tissue evidence="1">Muscle</tissue>
    </source>
</reference>
<evidence type="ECO:0000313" key="1">
    <source>
        <dbReference type="EMBL" id="MEQ2297936.1"/>
    </source>
</evidence>
<protein>
    <submittedName>
        <fullName evidence="1">Uncharacterized protein</fullName>
    </submittedName>
</protein>
<sequence>MWVRAISNIMTEHTRQQDLGEALWRTLSEQANQIQFHDSSLTEQQRQTNQQIEQIATLLQQTLGTSSTTPPDGASAFPESFQSPYFRDVTSPIPEKFSEAGNCGGFLLQCSLVFNRYPHSFPFFMIM</sequence>
<organism evidence="1 2">
    <name type="scientific">Ameca splendens</name>
    <dbReference type="NCBI Taxonomy" id="208324"/>
    <lineage>
        <taxon>Eukaryota</taxon>
        <taxon>Metazoa</taxon>
        <taxon>Chordata</taxon>
        <taxon>Craniata</taxon>
        <taxon>Vertebrata</taxon>
        <taxon>Euteleostomi</taxon>
        <taxon>Actinopterygii</taxon>
        <taxon>Neopterygii</taxon>
        <taxon>Teleostei</taxon>
        <taxon>Neoteleostei</taxon>
        <taxon>Acanthomorphata</taxon>
        <taxon>Ovalentaria</taxon>
        <taxon>Atherinomorphae</taxon>
        <taxon>Cyprinodontiformes</taxon>
        <taxon>Goodeidae</taxon>
        <taxon>Ameca</taxon>
    </lineage>
</organism>
<gene>
    <name evidence="1" type="ORF">AMECASPLE_039847</name>
</gene>
<comment type="caution">
    <text evidence="1">The sequence shown here is derived from an EMBL/GenBank/DDBJ whole genome shotgun (WGS) entry which is preliminary data.</text>
</comment>
<evidence type="ECO:0000313" key="2">
    <source>
        <dbReference type="Proteomes" id="UP001469553"/>
    </source>
</evidence>
<accession>A0ABV0YW60</accession>
<dbReference type="Proteomes" id="UP001469553">
    <property type="component" value="Unassembled WGS sequence"/>
</dbReference>
<dbReference type="EMBL" id="JAHRIP010046911">
    <property type="protein sequence ID" value="MEQ2297936.1"/>
    <property type="molecule type" value="Genomic_DNA"/>
</dbReference>
<name>A0ABV0YW60_9TELE</name>
<proteinExistence type="predicted"/>
<keyword evidence="2" id="KW-1185">Reference proteome</keyword>